<accession>A0A1Y6EAV5</accession>
<sequence>MPYAPHETVSDAIKRAGLPKDHDIHWSAARKEEVVRAVRDKLISFDEARWRYLLSKSEFESWAEQVDRRERRKQAVPMRKRPLVLEDA</sequence>
<evidence type="ECO:0008006" key="3">
    <source>
        <dbReference type="Google" id="ProtNLM"/>
    </source>
</evidence>
<dbReference type="Gene3D" id="1.10.10.10">
    <property type="entry name" value="Winged helix-like DNA-binding domain superfamily/Winged helix DNA-binding domain"/>
    <property type="match status" value="1"/>
</dbReference>
<dbReference type="SUPFAM" id="SSF48295">
    <property type="entry name" value="TrpR-like"/>
    <property type="match status" value="1"/>
</dbReference>
<dbReference type="EMBL" id="FXWG01000001">
    <property type="protein sequence ID" value="SMQ59609.1"/>
    <property type="molecule type" value="Genomic_DNA"/>
</dbReference>
<organism evidence="1 2">
    <name type="scientific">Altererythrobacter xiamenensis</name>
    <dbReference type="NCBI Taxonomy" id="1316679"/>
    <lineage>
        <taxon>Bacteria</taxon>
        <taxon>Pseudomonadati</taxon>
        <taxon>Pseudomonadota</taxon>
        <taxon>Alphaproteobacteria</taxon>
        <taxon>Sphingomonadales</taxon>
        <taxon>Erythrobacteraceae</taxon>
        <taxon>Altererythrobacter</taxon>
    </lineage>
</organism>
<dbReference type="Pfam" id="PF06627">
    <property type="entry name" value="DUF1153"/>
    <property type="match status" value="1"/>
</dbReference>
<dbReference type="InterPro" id="IPR036388">
    <property type="entry name" value="WH-like_DNA-bd_sf"/>
</dbReference>
<proteinExistence type="predicted"/>
<dbReference type="InterPro" id="IPR010921">
    <property type="entry name" value="Trp_repressor/repl_initiator"/>
</dbReference>
<dbReference type="AlphaFoldDB" id="A0A1Y6EAV5"/>
<dbReference type="OrthoDB" id="7428634at2"/>
<reference evidence="2" key="1">
    <citation type="submission" date="2017-04" db="EMBL/GenBank/DDBJ databases">
        <authorList>
            <person name="Varghese N."/>
            <person name="Submissions S."/>
        </authorList>
    </citation>
    <scope>NUCLEOTIDE SEQUENCE [LARGE SCALE GENOMIC DNA]</scope>
</reference>
<keyword evidence="2" id="KW-1185">Reference proteome</keyword>
<gene>
    <name evidence="1" type="ORF">SAMN06297468_0309</name>
</gene>
<dbReference type="RefSeq" id="WP_086436276.1">
    <property type="nucleotide sequence ID" value="NZ_FXWG01000001.1"/>
</dbReference>
<evidence type="ECO:0000313" key="2">
    <source>
        <dbReference type="Proteomes" id="UP000194420"/>
    </source>
</evidence>
<dbReference type="InterPro" id="IPR009534">
    <property type="entry name" value="DUF1153"/>
</dbReference>
<protein>
    <recommendedName>
        <fullName evidence="3">DUF1153 domain-containing protein</fullName>
    </recommendedName>
</protein>
<evidence type="ECO:0000313" key="1">
    <source>
        <dbReference type="EMBL" id="SMQ59609.1"/>
    </source>
</evidence>
<name>A0A1Y6EAV5_9SPHN</name>
<dbReference type="Proteomes" id="UP000194420">
    <property type="component" value="Unassembled WGS sequence"/>
</dbReference>
<dbReference type="GO" id="GO:0043565">
    <property type="term" value="F:sequence-specific DNA binding"/>
    <property type="evidence" value="ECO:0007669"/>
    <property type="project" value="InterPro"/>
</dbReference>